<reference evidence="2 3" key="1">
    <citation type="journal article" date="2009" name="Genome Res.">
        <title>Complete genome of the cellulolytic thermophile Acidothermus cellulolyticus 11B provides insights into its ecophysiological and evolutionary adaptations.</title>
        <authorList>
            <person name="Barabote R.D."/>
            <person name="Xie G."/>
            <person name="Leu D.H."/>
            <person name="Normand P."/>
            <person name="Necsulea A."/>
            <person name="Daubin V."/>
            <person name="Medigue C."/>
            <person name="Adney W.S."/>
            <person name="Xu X.C."/>
            <person name="Lapidus A."/>
            <person name="Parales R.E."/>
            <person name="Detter C."/>
            <person name="Pujic P."/>
            <person name="Bruce D."/>
            <person name="Lavire C."/>
            <person name="Challacombe J.F."/>
            <person name="Brettin T.S."/>
            <person name="Berry A.M."/>
        </authorList>
    </citation>
    <scope>NUCLEOTIDE SEQUENCE [LARGE SCALE GENOMIC DNA]</scope>
    <source>
        <strain evidence="3">ATCC 43068 / DSM 8971 / 11B</strain>
    </source>
</reference>
<dbReference type="InterPro" id="IPR013974">
    <property type="entry name" value="SAF"/>
</dbReference>
<dbReference type="InParanoid" id="A0LVR5"/>
<dbReference type="Gene3D" id="3.90.1210.10">
    <property type="entry name" value="Antifreeze-like/N-acetylneuraminic acid synthase C-terminal domain"/>
    <property type="match status" value="1"/>
</dbReference>
<dbReference type="EMBL" id="CP000481">
    <property type="protein sequence ID" value="ABK53525.1"/>
    <property type="molecule type" value="Genomic_DNA"/>
</dbReference>
<proteinExistence type="predicted"/>
<name>A0LVR5_ACIC1</name>
<dbReference type="HOGENOM" id="CLU_081764_2_0_11"/>
<dbReference type="Pfam" id="PF08666">
    <property type="entry name" value="SAF"/>
    <property type="match status" value="1"/>
</dbReference>
<sequence>MPSATDERVAGHRVIRGPRAQRLRPPSWLDGRLVIGVLLIVVSIAAGAKILDSARHYDTVWAAARDLAPGTTLSHSDLTPVKVRFRDHGARYVAGGSDLAGWTVTRPVPAGELIPRSAVSERAGTPVRLVTVPIERLRMPRGDVRGALVDVYLTLRTTEGTLAVPQLVIANVTVADVISESSLGGSGGGLVLRVPESMVAAVIAASRSGALDVVRVPTDQATAAPRLGVLASPAGG</sequence>
<feature type="domain" description="SAF" evidence="1">
    <location>
        <begin position="58"/>
        <end position="120"/>
    </location>
</feature>
<accession>A0LVR5</accession>
<dbReference type="eggNOG" id="COG1261">
    <property type="taxonomic scope" value="Bacteria"/>
</dbReference>
<organism evidence="2 3">
    <name type="scientific">Acidothermus cellulolyticus (strain ATCC 43068 / DSM 8971 / 11B)</name>
    <dbReference type="NCBI Taxonomy" id="351607"/>
    <lineage>
        <taxon>Bacteria</taxon>
        <taxon>Bacillati</taxon>
        <taxon>Actinomycetota</taxon>
        <taxon>Actinomycetes</taxon>
        <taxon>Acidothermales</taxon>
        <taxon>Acidothermaceae</taxon>
        <taxon>Acidothermus</taxon>
    </lineage>
</organism>
<dbReference type="AlphaFoldDB" id="A0LVR5"/>
<gene>
    <name evidence="2" type="ordered locus">Acel_1753</name>
</gene>
<dbReference type="SMART" id="SM00858">
    <property type="entry name" value="SAF"/>
    <property type="match status" value="1"/>
</dbReference>
<evidence type="ECO:0000313" key="3">
    <source>
        <dbReference type="Proteomes" id="UP000008221"/>
    </source>
</evidence>
<dbReference type="Proteomes" id="UP000008221">
    <property type="component" value="Chromosome"/>
</dbReference>
<dbReference type="KEGG" id="ace:Acel_1753"/>
<dbReference type="RefSeq" id="WP_011720588.1">
    <property type="nucleotide sequence ID" value="NC_008578.1"/>
</dbReference>
<protein>
    <recommendedName>
        <fullName evidence="1">SAF domain-containing protein</fullName>
    </recommendedName>
</protein>
<dbReference type="CDD" id="cd11614">
    <property type="entry name" value="SAF_CpaB_FlgA_like"/>
    <property type="match status" value="1"/>
</dbReference>
<evidence type="ECO:0000313" key="2">
    <source>
        <dbReference type="EMBL" id="ABK53525.1"/>
    </source>
</evidence>
<dbReference type="STRING" id="351607.Acel_1753"/>
<keyword evidence="3" id="KW-1185">Reference proteome</keyword>
<evidence type="ECO:0000259" key="1">
    <source>
        <dbReference type="SMART" id="SM00858"/>
    </source>
</evidence>